<dbReference type="InterPro" id="IPR004547">
    <property type="entry name" value="Glucosamine6P_isomerase"/>
</dbReference>
<proteinExistence type="inferred from homology"/>
<protein>
    <recommendedName>
        <fullName evidence="3">Glucosamine-6-phosphate deaminase</fullName>
        <ecNumber evidence="3">3.5.99.6</ecNumber>
    </recommendedName>
    <alternativeName>
        <fullName evidence="3">GlcN6P deaminase</fullName>
        <shortName evidence="3">GNPDA</shortName>
    </alternativeName>
    <alternativeName>
        <fullName evidence="3">Glucosamine-6-phosphate isomerase</fullName>
    </alternativeName>
</protein>
<dbReference type="PANTHER" id="PTHR11280:SF5">
    <property type="entry name" value="GLUCOSAMINE-6-PHOSPHATE ISOMERASE"/>
    <property type="match status" value="1"/>
</dbReference>
<feature type="active site" description="For ring-opening step" evidence="3">
    <location>
        <position position="143"/>
    </location>
</feature>
<feature type="active site" description="For ring-opening step" evidence="3">
    <location>
        <position position="136"/>
    </location>
</feature>
<dbReference type="PROSITE" id="PS01161">
    <property type="entry name" value="GLC_GALNAC_ISOMERASE"/>
    <property type="match status" value="1"/>
</dbReference>
<dbReference type="RefSeq" id="WP_379561944.1">
    <property type="nucleotide sequence ID" value="NZ_JBHUMX010000035.1"/>
</dbReference>
<dbReference type="EMBL" id="JBHUMX010000035">
    <property type="protein sequence ID" value="MFD2629179.1"/>
    <property type="molecule type" value="Genomic_DNA"/>
</dbReference>
<keyword evidence="6" id="KW-1185">Reference proteome</keyword>
<evidence type="ECO:0000313" key="5">
    <source>
        <dbReference type="EMBL" id="MFD2629179.1"/>
    </source>
</evidence>
<feature type="active site" description="Proton acceptor; for enolization step" evidence="3">
    <location>
        <position position="67"/>
    </location>
</feature>
<comment type="caution">
    <text evidence="5">The sequence shown here is derived from an EMBL/GenBank/DDBJ whole genome shotgun (WGS) entry which is preliminary data.</text>
</comment>
<dbReference type="EC" id="3.5.99.6" evidence="3"/>
<organism evidence="5 6">
    <name type="scientific">Oceanobacillus kapialis</name>
    <dbReference type="NCBI Taxonomy" id="481353"/>
    <lineage>
        <taxon>Bacteria</taxon>
        <taxon>Bacillati</taxon>
        <taxon>Bacillota</taxon>
        <taxon>Bacilli</taxon>
        <taxon>Bacillales</taxon>
        <taxon>Bacillaceae</taxon>
        <taxon>Oceanobacillus</taxon>
    </lineage>
</organism>
<keyword evidence="2 3" id="KW-0119">Carbohydrate metabolism</keyword>
<comment type="pathway">
    <text evidence="3">Amino-sugar metabolism; N-acetylneuraminate degradation; D-fructose 6-phosphate from N-acetylneuraminate: step 5/5.</text>
</comment>
<comment type="function">
    <text evidence="3">Catalyzes the reversible isomerization-deamination of glucosamine 6-phosphate (GlcN6P) to form fructose 6-phosphate (Fru6P) and ammonium ion.</text>
</comment>
<comment type="similarity">
    <text evidence="3">Belongs to the glucosamine/galactosamine-6-phosphate isomerase family. NagB subfamily.</text>
</comment>
<keyword evidence="1 3" id="KW-0378">Hydrolase</keyword>
<dbReference type="CDD" id="cd01399">
    <property type="entry name" value="GlcN6P_deaminase"/>
    <property type="match status" value="1"/>
</dbReference>
<name>A0ABW5Q0V0_9BACI</name>
<dbReference type="GO" id="GO:0004342">
    <property type="term" value="F:glucosamine-6-phosphate deaminase activity"/>
    <property type="evidence" value="ECO:0007669"/>
    <property type="project" value="UniProtKB-EC"/>
</dbReference>
<evidence type="ECO:0000256" key="3">
    <source>
        <dbReference type="HAMAP-Rule" id="MF_01241"/>
    </source>
</evidence>
<evidence type="ECO:0000256" key="2">
    <source>
        <dbReference type="ARBA" id="ARBA00023277"/>
    </source>
</evidence>
<feature type="active site" description="Proton acceptor; for ring-opening step" evidence="3">
    <location>
        <position position="138"/>
    </location>
</feature>
<evidence type="ECO:0000256" key="1">
    <source>
        <dbReference type="ARBA" id="ARBA00022801"/>
    </source>
</evidence>
<sequence>MQLRAVKNYEEMSILASSMLVEKVNKLERPVLGLATGSTPEGLYKQLIKQYEEKKVSFQHVKTFNLDEYVGLNKQDEQSYHYYMKDKLFRHVDIPEQHVHLPNGAATNLDEECKAYESRIKENGGIDVQILGIGLNGHIGFNEPGTSFSSRTHLVDLAPSTRQANARFFTSLEQVPEQAITMGIDTIMQSKEILLLVSGEKKAKAVARMVEGDITEEFPASILQKHPNVRVIGDEAALSLL</sequence>
<dbReference type="SUPFAM" id="SSF100950">
    <property type="entry name" value="NagB/RpiA/CoA transferase-like"/>
    <property type="match status" value="1"/>
</dbReference>
<dbReference type="HAMAP" id="MF_01241">
    <property type="entry name" value="GlcN6P_deamin"/>
    <property type="match status" value="1"/>
</dbReference>
<accession>A0ABW5Q0V0</accession>
<dbReference type="Pfam" id="PF01182">
    <property type="entry name" value="Glucosamine_iso"/>
    <property type="match status" value="1"/>
</dbReference>
<comment type="catalytic activity">
    <reaction evidence="3">
        <text>alpha-D-glucosamine 6-phosphate + H2O = beta-D-fructose 6-phosphate + NH4(+)</text>
        <dbReference type="Rhea" id="RHEA:12172"/>
        <dbReference type="ChEBI" id="CHEBI:15377"/>
        <dbReference type="ChEBI" id="CHEBI:28938"/>
        <dbReference type="ChEBI" id="CHEBI:57634"/>
        <dbReference type="ChEBI" id="CHEBI:75989"/>
        <dbReference type="EC" id="3.5.99.6"/>
    </reaction>
</comment>
<dbReference type="PANTHER" id="PTHR11280">
    <property type="entry name" value="GLUCOSAMINE-6-PHOSPHATE ISOMERASE"/>
    <property type="match status" value="1"/>
</dbReference>
<gene>
    <name evidence="3 5" type="primary">nagB</name>
    <name evidence="5" type="ORF">ACFSUN_10360</name>
</gene>
<dbReference type="InterPro" id="IPR006148">
    <property type="entry name" value="Glc/Gal-6P_isomerase"/>
</dbReference>
<comment type="caution">
    <text evidence="3">Lacks conserved residue(s) required for the propagation of feature annotation.</text>
</comment>
<feature type="domain" description="Glucosamine/galactosamine-6-phosphate isomerase" evidence="4">
    <location>
        <begin position="21"/>
        <end position="226"/>
    </location>
</feature>
<dbReference type="NCBIfam" id="TIGR00502">
    <property type="entry name" value="nagB"/>
    <property type="match status" value="1"/>
</dbReference>
<evidence type="ECO:0000313" key="6">
    <source>
        <dbReference type="Proteomes" id="UP001597451"/>
    </source>
</evidence>
<dbReference type="Gene3D" id="3.40.50.1360">
    <property type="match status" value="1"/>
</dbReference>
<evidence type="ECO:0000259" key="4">
    <source>
        <dbReference type="Pfam" id="PF01182"/>
    </source>
</evidence>
<dbReference type="InterPro" id="IPR037171">
    <property type="entry name" value="NagB/RpiA_transferase-like"/>
</dbReference>
<dbReference type="Proteomes" id="UP001597451">
    <property type="component" value="Unassembled WGS sequence"/>
</dbReference>
<reference evidence="6" key="1">
    <citation type="journal article" date="2019" name="Int. J. Syst. Evol. Microbiol.">
        <title>The Global Catalogue of Microorganisms (GCM) 10K type strain sequencing project: providing services to taxonomists for standard genome sequencing and annotation.</title>
        <authorList>
            <consortium name="The Broad Institute Genomics Platform"/>
            <consortium name="The Broad Institute Genome Sequencing Center for Infectious Disease"/>
            <person name="Wu L."/>
            <person name="Ma J."/>
        </authorList>
    </citation>
    <scope>NUCLEOTIDE SEQUENCE [LARGE SCALE GENOMIC DNA]</scope>
    <source>
        <strain evidence="6">TISTR 1858</strain>
    </source>
</reference>
<dbReference type="InterPro" id="IPR018321">
    <property type="entry name" value="Glucosamine6P_isomerase_CS"/>
</dbReference>